<organism evidence="7 8">
    <name type="scientific">Psychrilyobacter piezotolerans</name>
    <dbReference type="NCBI Taxonomy" id="2293438"/>
    <lineage>
        <taxon>Bacteria</taxon>
        <taxon>Fusobacteriati</taxon>
        <taxon>Fusobacteriota</taxon>
        <taxon>Fusobacteriia</taxon>
        <taxon>Fusobacteriales</taxon>
        <taxon>Fusobacteriaceae</taxon>
        <taxon>Psychrilyobacter</taxon>
    </lineage>
</organism>
<keyword evidence="5" id="KW-0949">S-adenosyl-L-methionine</keyword>
<dbReference type="InterPro" id="IPR029063">
    <property type="entry name" value="SAM-dependent_MTases_sf"/>
</dbReference>
<dbReference type="InterPro" id="IPR025714">
    <property type="entry name" value="Methyltranfer_dom"/>
</dbReference>
<evidence type="ECO:0000313" key="7">
    <source>
        <dbReference type="EMBL" id="REI41823.1"/>
    </source>
</evidence>
<sequence length="189" mass="20929">MVHIEDKEFIRGKVPMTKQEVRCISIAKLDLKEDSVLIDVGAGSGSVGIEAANFMPKGKVFGIEVNPDGIEVIRQNLEKFNTANYELVEGLAPVDIPDICVDRMFIGGSKGNLETILEWFLCHSGDNAKVVINTITLESLSDAVKGLEKLKFCEIEVININIARNKKIGRYNMMMGENPIYIISAKRSK</sequence>
<dbReference type="RefSeq" id="WP_114641820.1">
    <property type="nucleotide sequence ID" value="NZ_JAACIO010000006.1"/>
</dbReference>
<protein>
    <submittedName>
        <fullName evidence="7">Precorrin-6Y C5,15-methyltransferase (Decarboxylating) subunit CbiT</fullName>
    </submittedName>
</protein>
<reference evidence="7 8" key="1">
    <citation type="submission" date="2018-08" db="EMBL/GenBank/DDBJ databases">
        <title>Draft genome sequence of Psychrilyobacter sp. strain SD5 isolated from Black Sea water.</title>
        <authorList>
            <person name="Yadav S."/>
            <person name="Villanueva L."/>
            <person name="Damste J.S.S."/>
        </authorList>
    </citation>
    <scope>NUCLEOTIDE SEQUENCE [LARGE SCALE GENOMIC DNA]</scope>
    <source>
        <strain evidence="7 8">SD5</strain>
    </source>
</reference>
<evidence type="ECO:0000256" key="3">
    <source>
        <dbReference type="ARBA" id="ARBA00022603"/>
    </source>
</evidence>
<keyword evidence="4" id="KW-0808">Transferase</keyword>
<evidence type="ECO:0000256" key="1">
    <source>
        <dbReference type="ARBA" id="ARBA00004953"/>
    </source>
</evidence>
<dbReference type="InterPro" id="IPR014008">
    <property type="entry name" value="Cbl_synth_MTase_CbiT"/>
</dbReference>
<keyword evidence="8" id="KW-1185">Reference proteome</keyword>
<evidence type="ECO:0000256" key="2">
    <source>
        <dbReference type="ARBA" id="ARBA00022573"/>
    </source>
</evidence>
<gene>
    <name evidence="7" type="primary">cbiT</name>
    <name evidence="7" type="ORF">DYH56_05260</name>
</gene>
<comment type="pathway">
    <text evidence="1">Cofactor biosynthesis; adenosylcobalamin biosynthesis.</text>
</comment>
<dbReference type="SUPFAM" id="SSF53335">
    <property type="entry name" value="S-adenosyl-L-methionine-dependent methyltransferases"/>
    <property type="match status" value="1"/>
</dbReference>
<proteinExistence type="predicted"/>
<dbReference type="PANTHER" id="PTHR43182:SF1">
    <property type="entry name" value="COBALT-PRECORRIN-7 C(5)-METHYLTRANSFERASE"/>
    <property type="match status" value="1"/>
</dbReference>
<accession>A0ABX9KIP0</accession>
<evidence type="ECO:0000313" key="8">
    <source>
        <dbReference type="Proteomes" id="UP000263486"/>
    </source>
</evidence>
<feature type="domain" description="Methyltransferase" evidence="6">
    <location>
        <begin position="32"/>
        <end position="90"/>
    </location>
</feature>
<dbReference type="Proteomes" id="UP000263486">
    <property type="component" value="Unassembled WGS sequence"/>
</dbReference>
<evidence type="ECO:0000256" key="5">
    <source>
        <dbReference type="ARBA" id="ARBA00022691"/>
    </source>
</evidence>
<dbReference type="NCBIfam" id="TIGR02469">
    <property type="entry name" value="CbiT"/>
    <property type="match status" value="1"/>
</dbReference>
<dbReference type="Gene3D" id="3.40.50.150">
    <property type="entry name" value="Vaccinia Virus protein VP39"/>
    <property type="match status" value="1"/>
</dbReference>
<dbReference type="Pfam" id="PF13847">
    <property type="entry name" value="Methyltransf_31"/>
    <property type="match status" value="1"/>
</dbReference>
<dbReference type="InterPro" id="IPR050714">
    <property type="entry name" value="Cobalamin_biosynth_MTase"/>
</dbReference>
<keyword evidence="3" id="KW-0489">Methyltransferase</keyword>
<dbReference type="EMBL" id="QUAJ01000007">
    <property type="protein sequence ID" value="REI41823.1"/>
    <property type="molecule type" value="Genomic_DNA"/>
</dbReference>
<evidence type="ECO:0000259" key="6">
    <source>
        <dbReference type="Pfam" id="PF13847"/>
    </source>
</evidence>
<comment type="caution">
    <text evidence="7">The sequence shown here is derived from an EMBL/GenBank/DDBJ whole genome shotgun (WGS) entry which is preliminary data.</text>
</comment>
<evidence type="ECO:0000256" key="4">
    <source>
        <dbReference type="ARBA" id="ARBA00022679"/>
    </source>
</evidence>
<dbReference type="CDD" id="cd02440">
    <property type="entry name" value="AdoMet_MTases"/>
    <property type="match status" value="1"/>
</dbReference>
<name>A0ABX9KIP0_9FUSO</name>
<keyword evidence="2" id="KW-0169">Cobalamin biosynthesis</keyword>
<dbReference type="PANTHER" id="PTHR43182">
    <property type="entry name" value="COBALT-PRECORRIN-6B C(15)-METHYLTRANSFERASE (DECARBOXYLATING)"/>
    <property type="match status" value="1"/>
</dbReference>